<organism evidence="1 2">
    <name type="scientific">Candidatus Methanomarinus sp</name>
    <dbReference type="NCBI Taxonomy" id="3386244"/>
    <lineage>
        <taxon>Archaea</taxon>
        <taxon>Methanobacteriati</taxon>
        <taxon>Methanobacteriota</taxon>
        <taxon>Stenosarchaea group</taxon>
        <taxon>Methanomicrobia</taxon>
        <taxon>Methanosarcinales</taxon>
        <taxon>ANME-2 cluster</taxon>
        <taxon>Candidatus Methanocomedenaceae</taxon>
        <taxon>Candidatus Methanomarinus</taxon>
    </lineage>
</organism>
<comment type="caution">
    <text evidence="1">The sequence shown here is derived from an EMBL/GenBank/DDBJ whole genome shotgun (WGS) entry which is preliminary data.</text>
</comment>
<accession>A0AC61S8V9</accession>
<evidence type="ECO:0000313" key="1">
    <source>
        <dbReference type="EMBL" id="TKY91118.1"/>
    </source>
</evidence>
<evidence type="ECO:0000313" key="2">
    <source>
        <dbReference type="Proteomes" id="UP000315423"/>
    </source>
</evidence>
<name>A0AC61S8V9_9EURY</name>
<proteinExistence type="predicted"/>
<gene>
    <name evidence="1" type="ORF">C5S46_07530</name>
</gene>
<dbReference type="Proteomes" id="UP000315423">
    <property type="component" value="Unassembled WGS sequence"/>
</dbReference>
<sequence length="130" mass="14331">MTSIPSNDMISSCTSYTSLIFGSGLFLVGLLLFLVTFFILNIAIANMAHKDEFGAALRFGEIFHLIGSIGWGKYIIWYIVITVITALFSMVSAIMTLIPLLGFILIILVIDPYLIIFSSRAIGLIYKEGI</sequence>
<reference evidence="1" key="1">
    <citation type="submission" date="2018-09" db="EMBL/GenBank/DDBJ databases">
        <title>A genomic encyclopedia of anaerobic methanotrophic archaea.</title>
        <authorList>
            <person name="Skennerton C.T."/>
            <person name="Chadwick G.L."/>
            <person name="Laso-Perez R."/>
            <person name="Leu A.O."/>
            <person name="Speth D.R."/>
            <person name="Yu H."/>
            <person name="Morgan-Lang C."/>
            <person name="Hatzenpichler R."/>
            <person name="Goudeau D."/>
            <person name="Malmstrom R."/>
            <person name="Woyke T."/>
            <person name="Hallam S."/>
            <person name="Tyson G.W."/>
            <person name="Wegener G."/>
            <person name="Boetius A."/>
            <person name="Orphan V.J."/>
        </authorList>
    </citation>
    <scope>NUCLEOTIDE SEQUENCE</scope>
    <source>
        <strain evidence="1">CONS3730D10UFb2</strain>
    </source>
</reference>
<protein>
    <submittedName>
        <fullName evidence="1">DUF4013 domain-containing protein</fullName>
    </submittedName>
</protein>
<dbReference type="EMBL" id="QYBA01000258">
    <property type="protein sequence ID" value="TKY91118.1"/>
    <property type="molecule type" value="Genomic_DNA"/>
</dbReference>